<protein>
    <submittedName>
        <fullName evidence="2">Uncharacterized protein</fullName>
    </submittedName>
</protein>
<evidence type="ECO:0000313" key="2">
    <source>
        <dbReference type="EMBL" id="KAK4136897.1"/>
    </source>
</evidence>
<keyword evidence="3" id="KW-1185">Reference proteome</keyword>
<accession>A0AAN6ZFX0</accession>
<feature type="region of interest" description="Disordered" evidence="1">
    <location>
        <begin position="37"/>
        <end position="58"/>
    </location>
</feature>
<sequence length="216" mass="23475">MCMVGFLIIKTKTVGHGTGQEPTAFWRCVDVGSWGWMGGSPGPSEPNPTRASHDPGTGFEPITKCPNRQGPASVSSPPHNISLRSPRQHYPEVGASALDAELQAPPFKVIMGPSSPSWRCDLLHGIGAAHRLQSHVSARHDRTSSRLFPPYSIILDTQSAMGRESAAMICGTFLYIHGVHGVQRIRHGSIPCTYMLEASPYPKHINQHLRGWVLGV</sequence>
<proteinExistence type="predicted"/>
<evidence type="ECO:0000256" key="1">
    <source>
        <dbReference type="SAM" id="MobiDB-lite"/>
    </source>
</evidence>
<reference evidence="2" key="2">
    <citation type="submission" date="2023-05" db="EMBL/GenBank/DDBJ databases">
        <authorList>
            <consortium name="Lawrence Berkeley National Laboratory"/>
            <person name="Steindorff A."/>
            <person name="Hensen N."/>
            <person name="Bonometti L."/>
            <person name="Westerberg I."/>
            <person name="Brannstrom I.O."/>
            <person name="Guillou S."/>
            <person name="Cros-Aarteil S."/>
            <person name="Calhoun S."/>
            <person name="Haridas S."/>
            <person name="Kuo A."/>
            <person name="Mondo S."/>
            <person name="Pangilinan J."/>
            <person name="Riley R."/>
            <person name="Labutti K."/>
            <person name="Andreopoulos B."/>
            <person name="Lipzen A."/>
            <person name="Chen C."/>
            <person name="Yanf M."/>
            <person name="Daum C."/>
            <person name="Ng V."/>
            <person name="Clum A."/>
            <person name="Ohm R."/>
            <person name="Martin F."/>
            <person name="Silar P."/>
            <person name="Natvig D."/>
            <person name="Lalanne C."/>
            <person name="Gautier V."/>
            <person name="Ament-Velasquez S.L."/>
            <person name="Kruys A."/>
            <person name="Hutchinson M.I."/>
            <person name="Powell A.J."/>
            <person name="Barry K."/>
            <person name="Miller A.N."/>
            <person name="Grigoriev I.V."/>
            <person name="Debuchy R."/>
            <person name="Gladieux P."/>
            <person name="Thoren M.H."/>
            <person name="Johannesson H."/>
        </authorList>
    </citation>
    <scope>NUCLEOTIDE SEQUENCE</scope>
    <source>
        <strain evidence="2">CBS 123565</strain>
    </source>
</reference>
<organism evidence="2 3">
    <name type="scientific">Trichocladium antarcticum</name>
    <dbReference type="NCBI Taxonomy" id="1450529"/>
    <lineage>
        <taxon>Eukaryota</taxon>
        <taxon>Fungi</taxon>
        <taxon>Dikarya</taxon>
        <taxon>Ascomycota</taxon>
        <taxon>Pezizomycotina</taxon>
        <taxon>Sordariomycetes</taxon>
        <taxon>Sordariomycetidae</taxon>
        <taxon>Sordariales</taxon>
        <taxon>Chaetomiaceae</taxon>
        <taxon>Trichocladium</taxon>
    </lineage>
</organism>
<dbReference type="Proteomes" id="UP001304895">
    <property type="component" value="Unassembled WGS sequence"/>
</dbReference>
<dbReference type="EMBL" id="MU853403">
    <property type="protein sequence ID" value="KAK4136897.1"/>
    <property type="molecule type" value="Genomic_DNA"/>
</dbReference>
<name>A0AAN6ZFX0_9PEZI</name>
<comment type="caution">
    <text evidence="2">The sequence shown here is derived from an EMBL/GenBank/DDBJ whole genome shotgun (WGS) entry which is preliminary data.</text>
</comment>
<evidence type="ECO:0000313" key="3">
    <source>
        <dbReference type="Proteomes" id="UP001304895"/>
    </source>
</evidence>
<reference evidence="2" key="1">
    <citation type="journal article" date="2023" name="Mol. Phylogenet. Evol.">
        <title>Genome-scale phylogeny and comparative genomics of the fungal order Sordariales.</title>
        <authorList>
            <person name="Hensen N."/>
            <person name="Bonometti L."/>
            <person name="Westerberg I."/>
            <person name="Brannstrom I.O."/>
            <person name="Guillou S."/>
            <person name="Cros-Aarteil S."/>
            <person name="Calhoun S."/>
            <person name="Haridas S."/>
            <person name="Kuo A."/>
            <person name="Mondo S."/>
            <person name="Pangilinan J."/>
            <person name="Riley R."/>
            <person name="LaButti K."/>
            <person name="Andreopoulos B."/>
            <person name="Lipzen A."/>
            <person name="Chen C."/>
            <person name="Yan M."/>
            <person name="Daum C."/>
            <person name="Ng V."/>
            <person name="Clum A."/>
            <person name="Steindorff A."/>
            <person name="Ohm R.A."/>
            <person name="Martin F."/>
            <person name="Silar P."/>
            <person name="Natvig D.O."/>
            <person name="Lalanne C."/>
            <person name="Gautier V."/>
            <person name="Ament-Velasquez S.L."/>
            <person name="Kruys A."/>
            <person name="Hutchinson M.I."/>
            <person name="Powell A.J."/>
            <person name="Barry K."/>
            <person name="Miller A.N."/>
            <person name="Grigoriev I.V."/>
            <person name="Debuchy R."/>
            <person name="Gladieux P."/>
            <person name="Hiltunen Thoren M."/>
            <person name="Johannesson H."/>
        </authorList>
    </citation>
    <scope>NUCLEOTIDE SEQUENCE</scope>
    <source>
        <strain evidence="2">CBS 123565</strain>
    </source>
</reference>
<dbReference type="AlphaFoldDB" id="A0AAN6ZFX0"/>
<gene>
    <name evidence="2" type="ORF">BT67DRAFT_193923</name>
</gene>